<feature type="transmembrane region" description="Helical" evidence="2">
    <location>
        <begin position="56"/>
        <end position="77"/>
    </location>
</feature>
<name>D9QM08_BRESC</name>
<evidence type="ECO:0000313" key="4">
    <source>
        <dbReference type="Proteomes" id="UP000002696"/>
    </source>
</evidence>
<dbReference type="AlphaFoldDB" id="D9QM08"/>
<dbReference type="PANTHER" id="PTHR34980:SF2">
    <property type="entry name" value="INNER MEMBRANE PROTEIN YHAH-RELATED"/>
    <property type="match status" value="1"/>
</dbReference>
<reference evidence="4" key="1">
    <citation type="journal article" date="2011" name="J. Bacteriol.">
        <title>Genome sequences of eight morphologically diverse alphaproteobacteria.</title>
        <authorList>
            <consortium name="US DOE Joint Genome Institute"/>
            <person name="Brown P.J."/>
            <person name="Kysela D.T."/>
            <person name="Buechlein A."/>
            <person name="Hemmerich C."/>
            <person name="Brun Y.V."/>
        </authorList>
    </citation>
    <scope>NUCLEOTIDE SEQUENCE [LARGE SCALE GENOMIC DNA]</scope>
    <source>
        <strain evidence="4">ATCC 15264 / DSM 4735 / LMG 14903 / NBRC 16000 / CB 81</strain>
    </source>
</reference>
<evidence type="ECO:0008006" key="5">
    <source>
        <dbReference type="Google" id="ProtNLM"/>
    </source>
</evidence>
<accession>D9QM08</accession>
<keyword evidence="2" id="KW-0472">Membrane</keyword>
<feature type="transmembrane region" description="Helical" evidence="2">
    <location>
        <begin position="21"/>
        <end position="44"/>
    </location>
</feature>
<dbReference type="InterPro" id="IPR008523">
    <property type="entry name" value="DUF805"/>
</dbReference>
<sequence>MILFRPLIRYADFKGRASRAEYWLFAIFQAVWYGFLVALAAVAAGQADTAGVAPGVLVALALIGVSVVGLIVPNYSVLVRRLHDTGRGAVWLVLLAPGLASAFLTCVTLGTAAGSVGLGAGREVFVGTILAGLGTAGLLGLVGMLGQMVMGVLMLLPGTRGENRFGPDPRDPAARYSSGGGGGTVYDDARLEALFAEAKRANAAGEDPGRPVFDFGPGPTPIAPSGWHAPAPGTAPAPTFGRRGT</sequence>
<dbReference type="FunCoup" id="D9QM08">
    <property type="interactions" value="21"/>
</dbReference>
<dbReference type="Proteomes" id="UP000002696">
    <property type="component" value="Chromosome"/>
</dbReference>
<feature type="transmembrane region" description="Helical" evidence="2">
    <location>
        <begin position="89"/>
        <end position="112"/>
    </location>
</feature>
<dbReference type="RefSeq" id="WP_013268195.1">
    <property type="nucleotide sequence ID" value="NC_014375.1"/>
</dbReference>
<dbReference type="PANTHER" id="PTHR34980">
    <property type="entry name" value="INNER MEMBRANE PROTEIN-RELATED-RELATED"/>
    <property type="match status" value="1"/>
</dbReference>
<dbReference type="EMBL" id="CP002102">
    <property type="protein sequence ID" value="ADL00092.1"/>
    <property type="molecule type" value="Genomic_DNA"/>
</dbReference>
<dbReference type="eggNOG" id="COG3152">
    <property type="taxonomic scope" value="Bacteria"/>
</dbReference>
<dbReference type="HOGENOM" id="CLU_093674_0_1_5"/>
<protein>
    <recommendedName>
        <fullName evidence="5">DUF805 domain-containing protein</fullName>
    </recommendedName>
</protein>
<keyword evidence="2" id="KW-0812">Transmembrane</keyword>
<feature type="region of interest" description="Disordered" evidence="1">
    <location>
        <begin position="202"/>
        <end position="245"/>
    </location>
</feature>
<dbReference type="InParanoid" id="D9QM08"/>
<evidence type="ECO:0000256" key="2">
    <source>
        <dbReference type="SAM" id="Phobius"/>
    </source>
</evidence>
<evidence type="ECO:0000256" key="1">
    <source>
        <dbReference type="SAM" id="MobiDB-lite"/>
    </source>
</evidence>
<evidence type="ECO:0000313" key="3">
    <source>
        <dbReference type="EMBL" id="ADL00092.1"/>
    </source>
</evidence>
<dbReference type="Pfam" id="PF05656">
    <property type="entry name" value="DUF805"/>
    <property type="match status" value="1"/>
</dbReference>
<proteinExistence type="predicted"/>
<keyword evidence="4" id="KW-1185">Reference proteome</keyword>
<dbReference type="STRING" id="633149.Bresu_0778"/>
<dbReference type="GO" id="GO:0005886">
    <property type="term" value="C:plasma membrane"/>
    <property type="evidence" value="ECO:0007669"/>
    <property type="project" value="TreeGrafter"/>
</dbReference>
<organism evidence="3 4">
    <name type="scientific">Brevundimonas subvibrioides (strain ATCC 15264 / DSM 4735 / LMG 14903 / NBRC 16000 / CB 81)</name>
    <name type="common">Caulobacter subvibrioides</name>
    <dbReference type="NCBI Taxonomy" id="633149"/>
    <lineage>
        <taxon>Bacteria</taxon>
        <taxon>Pseudomonadati</taxon>
        <taxon>Pseudomonadota</taxon>
        <taxon>Alphaproteobacteria</taxon>
        <taxon>Caulobacterales</taxon>
        <taxon>Caulobacteraceae</taxon>
        <taxon>Brevundimonas</taxon>
    </lineage>
</organism>
<keyword evidence="2" id="KW-1133">Transmembrane helix</keyword>
<dbReference type="KEGG" id="bsb:Bresu_0778"/>
<gene>
    <name evidence="3" type="ordered locus">Bresu_0778</name>
</gene>
<feature type="compositionally biased region" description="Low complexity" evidence="1">
    <location>
        <begin position="229"/>
        <end position="239"/>
    </location>
</feature>
<feature type="transmembrane region" description="Helical" evidence="2">
    <location>
        <begin position="124"/>
        <end position="156"/>
    </location>
</feature>